<protein>
    <submittedName>
        <fullName evidence="1">Uncharacterized protein</fullName>
    </submittedName>
</protein>
<proteinExistence type="predicted"/>
<name>A0A2P2PNR1_RHIMU</name>
<accession>A0A2P2PNR1</accession>
<sequence length="18" mass="2184">MTWEQHTIPQQQTLAENE</sequence>
<organism evidence="1">
    <name type="scientific">Rhizophora mucronata</name>
    <name type="common">Asiatic mangrove</name>
    <dbReference type="NCBI Taxonomy" id="61149"/>
    <lineage>
        <taxon>Eukaryota</taxon>
        <taxon>Viridiplantae</taxon>
        <taxon>Streptophyta</taxon>
        <taxon>Embryophyta</taxon>
        <taxon>Tracheophyta</taxon>
        <taxon>Spermatophyta</taxon>
        <taxon>Magnoliopsida</taxon>
        <taxon>eudicotyledons</taxon>
        <taxon>Gunneridae</taxon>
        <taxon>Pentapetalae</taxon>
        <taxon>rosids</taxon>
        <taxon>fabids</taxon>
        <taxon>Malpighiales</taxon>
        <taxon>Rhizophoraceae</taxon>
        <taxon>Rhizophora</taxon>
    </lineage>
</organism>
<evidence type="ECO:0000313" key="1">
    <source>
        <dbReference type="EMBL" id="MBX56380.1"/>
    </source>
</evidence>
<dbReference type="AlphaFoldDB" id="A0A2P2PNR1"/>
<dbReference type="EMBL" id="GGEC01075896">
    <property type="protein sequence ID" value="MBX56380.1"/>
    <property type="molecule type" value="Transcribed_RNA"/>
</dbReference>
<reference evidence="1" key="1">
    <citation type="submission" date="2018-02" db="EMBL/GenBank/DDBJ databases">
        <title>Rhizophora mucronata_Transcriptome.</title>
        <authorList>
            <person name="Meera S.P."/>
            <person name="Sreeshan A."/>
            <person name="Augustine A."/>
        </authorList>
    </citation>
    <scope>NUCLEOTIDE SEQUENCE</scope>
    <source>
        <tissue evidence="1">Leaf</tissue>
    </source>
</reference>